<proteinExistence type="predicted"/>
<protein>
    <submittedName>
        <fullName evidence="2">Protein cer1-like 1</fullName>
    </submittedName>
</protein>
<comment type="caution">
    <text evidence="2">The sequence shown here is derived from an EMBL/GenBank/DDBJ whole genome shotgun (WGS) entry which is preliminary data.</text>
</comment>
<accession>A0AAW0KNT0</accession>
<keyword evidence="3" id="KW-1185">Reference proteome</keyword>
<sequence length="221" mass="25742">MASNPGILSDWPWKHLGSFKVVSLSNPSNICSWLHGRYTAYTHFYSRKRVKGTLPTFSYSHFCYGGCFTTKYGLVFLVTKMQKATTYLLTRVFNLNKDDQIILSGIILYLVNTAVPGGSHLPIWRTDGVILAILLHAGPVEFLYYWLHRALHHHYLYSRYHSHHHSSIITEPITCKTYYYICHTSIFRAYNILHALFYNNNDTRLDGNCFFGLYCRLFYLC</sequence>
<evidence type="ECO:0000256" key="1">
    <source>
        <dbReference type="SAM" id="Phobius"/>
    </source>
</evidence>
<dbReference type="InterPro" id="IPR050307">
    <property type="entry name" value="Sterol_Desaturase_Related"/>
</dbReference>
<reference evidence="2 3" key="1">
    <citation type="journal article" date="2018" name="Sci. Data">
        <title>The draft genome sequence of cork oak.</title>
        <authorList>
            <person name="Ramos A.M."/>
            <person name="Usie A."/>
            <person name="Barbosa P."/>
            <person name="Barros P.M."/>
            <person name="Capote T."/>
            <person name="Chaves I."/>
            <person name="Simoes F."/>
            <person name="Abreu I."/>
            <person name="Carrasquinho I."/>
            <person name="Faro C."/>
            <person name="Guimaraes J.B."/>
            <person name="Mendonca D."/>
            <person name="Nobrega F."/>
            <person name="Rodrigues L."/>
            <person name="Saibo N.J.M."/>
            <person name="Varela M.C."/>
            <person name="Egas C."/>
            <person name="Matos J."/>
            <person name="Miguel C.M."/>
            <person name="Oliveira M.M."/>
            <person name="Ricardo C.P."/>
            <person name="Goncalves S."/>
        </authorList>
    </citation>
    <scope>NUCLEOTIDE SEQUENCE [LARGE SCALE GENOMIC DNA]</scope>
    <source>
        <strain evidence="3">cv. HL8</strain>
    </source>
</reference>
<dbReference type="Proteomes" id="UP000237347">
    <property type="component" value="Unassembled WGS sequence"/>
</dbReference>
<dbReference type="AlphaFoldDB" id="A0AAW0KNT0"/>
<evidence type="ECO:0000313" key="2">
    <source>
        <dbReference type="EMBL" id="KAK7840462.1"/>
    </source>
</evidence>
<dbReference type="EMBL" id="PKMF04000261">
    <property type="protein sequence ID" value="KAK7840462.1"/>
    <property type="molecule type" value="Genomic_DNA"/>
</dbReference>
<feature type="transmembrane region" description="Helical" evidence="1">
    <location>
        <begin position="129"/>
        <end position="147"/>
    </location>
</feature>
<gene>
    <name evidence="2" type="ORF">CFP56_016679</name>
</gene>
<evidence type="ECO:0000313" key="3">
    <source>
        <dbReference type="Proteomes" id="UP000237347"/>
    </source>
</evidence>
<keyword evidence="1" id="KW-1133">Transmembrane helix</keyword>
<keyword evidence="1" id="KW-0812">Transmembrane</keyword>
<organism evidence="2 3">
    <name type="scientific">Quercus suber</name>
    <name type="common">Cork oak</name>
    <dbReference type="NCBI Taxonomy" id="58331"/>
    <lineage>
        <taxon>Eukaryota</taxon>
        <taxon>Viridiplantae</taxon>
        <taxon>Streptophyta</taxon>
        <taxon>Embryophyta</taxon>
        <taxon>Tracheophyta</taxon>
        <taxon>Spermatophyta</taxon>
        <taxon>Magnoliopsida</taxon>
        <taxon>eudicotyledons</taxon>
        <taxon>Gunneridae</taxon>
        <taxon>Pentapetalae</taxon>
        <taxon>rosids</taxon>
        <taxon>fabids</taxon>
        <taxon>Fagales</taxon>
        <taxon>Fagaceae</taxon>
        <taxon>Quercus</taxon>
    </lineage>
</organism>
<dbReference type="PANTHER" id="PTHR11863">
    <property type="entry name" value="STEROL DESATURASE"/>
    <property type="match status" value="1"/>
</dbReference>
<name>A0AAW0KNT0_QUESU</name>
<keyword evidence="1" id="KW-0472">Membrane</keyword>
<feature type="transmembrane region" description="Helical" evidence="1">
    <location>
        <begin position="101"/>
        <end position="123"/>
    </location>
</feature>